<protein>
    <recommendedName>
        <fullName evidence="5">Retrotransposon gag domain-containing protein</fullName>
    </recommendedName>
</protein>
<evidence type="ECO:0000256" key="2">
    <source>
        <dbReference type="SAM" id="Phobius"/>
    </source>
</evidence>
<keyword evidence="4" id="KW-1185">Reference proteome</keyword>
<feature type="region of interest" description="Disordered" evidence="1">
    <location>
        <begin position="1"/>
        <end position="20"/>
    </location>
</feature>
<feature type="transmembrane region" description="Helical" evidence="2">
    <location>
        <begin position="176"/>
        <end position="194"/>
    </location>
</feature>
<evidence type="ECO:0000256" key="1">
    <source>
        <dbReference type="SAM" id="MobiDB-lite"/>
    </source>
</evidence>
<gene>
    <name evidence="3" type="ORF">OSB04_024921</name>
</gene>
<dbReference type="AlphaFoldDB" id="A0AA38SNQ3"/>
<feature type="region of interest" description="Disordered" evidence="1">
    <location>
        <begin position="43"/>
        <end position="96"/>
    </location>
</feature>
<keyword evidence="2" id="KW-1133">Transmembrane helix</keyword>
<reference evidence="3" key="1">
    <citation type="submission" date="2023-03" db="EMBL/GenBank/DDBJ databases">
        <title>Chromosome-scale reference genome and RAD-based genetic map of yellow starthistle (Centaurea solstitialis) reveal putative structural variation and QTLs associated with invader traits.</title>
        <authorList>
            <person name="Reatini B."/>
            <person name="Cang F.A."/>
            <person name="Jiang Q."/>
            <person name="Mckibben M.T.W."/>
            <person name="Barker M.S."/>
            <person name="Rieseberg L.H."/>
            <person name="Dlugosch K.M."/>
        </authorList>
    </citation>
    <scope>NUCLEOTIDE SEQUENCE</scope>
    <source>
        <strain evidence="3">CAN-66</strain>
        <tissue evidence="3">Leaf</tissue>
    </source>
</reference>
<keyword evidence="2" id="KW-0472">Membrane</keyword>
<evidence type="ECO:0008006" key="5">
    <source>
        <dbReference type="Google" id="ProtNLM"/>
    </source>
</evidence>
<proteinExistence type="predicted"/>
<dbReference type="Proteomes" id="UP001172457">
    <property type="component" value="Chromosome 6"/>
</dbReference>
<evidence type="ECO:0000313" key="4">
    <source>
        <dbReference type="Proteomes" id="UP001172457"/>
    </source>
</evidence>
<organism evidence="3 4">
    <name type="scientific">Centaurea solstitialis</name>
    <name type="common">yellow star-thistle</name>
    <dbReference type="NCBI Taxonomy" id="347529"/>
    <lineage>
        <taxon>Eukaryota</taxon>
        <taxon>Viridiplantae</taxon>
        <taxon>Streptophyta</taxon>
        <taxon>Embryophyta</taxon>
        <taxon>Tracheophyta</taxon>
        <taxon>Spermatophyta</taxon>
        <taxon>Magnoliopsida</taxon>
        <taxon>eudicotyledons</taxon>
        <taxon>Gunneridae</taxon>
        <taxon>Pentapetalae</taxon>
        <taxon>asterids</taxon>
        <taxon>campanulids</taxon>
        <taxon>Asterales</taxon>
        <taxon>Asteraceae</taxon>
        <taxon>Carduoideae</taxon>
        <taxon>Cardueae</taxon>
        <taxon>Centaureinae</taxon>
        <taxon>Centaurea</taxon>
    </lineage>
</organism>
<feature type="compositionally biased region" description="Pro residues" evidence="1">
    <location>
        <begin position="71"/>
        <end position="86"/>
    </location>
</feature>
<feature type="compositionally biased region" description="Basic and acidic residues" evidence="1">
    <location>
        <begin position="53"/>
        <end position="63"/>
    </location>
</feature>
<name>A0AA38SNQ3_9ASTR</name>
<sequence length="358" mass="40250">MLLLHPTSSSMPPLASPRSNFIHPLNHHDIERRMDLRRGRGPLGILRVGHGSSEQRRLRRLEPKSPVIAAPQPPPGKPAPEPVPPRPRTRETARKRVLPPGVPILRNLELSIEDTRRMNIMEDWIERLQERMNRQAQALRALTDLAQFLEQGTTGVIEKAVAAGHLARRAELRSRAVTIFTVMMIVGLVILVTMTTRNTRSVGPTPNDQTPDIAQLVAQQVQNAIPRIVTQVTAGIDNRRRSGGDQGGEGGSGSNQGCTYKNFLSCKPKEFHGKEGDVGLLSWFDSMESVLHISKCSEDRKVEYAACQLQGRALTWWNIQVQTRGRETAYNLSWEDFKKLLIEEYCQKSELQKLEAEF</sequence>
<accession>A0AA38SNQ3</accession>
<keyword evidence="2" id="KW-0812">Transmembrane</keyword>
<evidence type="ECO:0000313" key="3">
    <source>
        <dbReference type="EMBL" id="KAJ9545214.1"/>
    </source>
</evidence>
<comment type="caution">
    <text evidence="3">The sequence shown here is derived from an EMBL/GenBank/DDBJ whole genome shotgun (WGS) entry which is preliminary data.</text>
</comment>
<dbReference type="EMBL" id="JARYMX010000006">
    <property type="protein sequence ID" value="KAJ9545214.1"/>
    <property type="molecule type" value="Genomic_DNA"/>
</dbReference>
<feature type="compositionally biased region" description="Polar residues" evidence="1">
    <location>
        <begin position="1"/>
        <end position="11"/>
    </location>
</feature>